<dbReference type="InterPro" id="IPR011008">
    <property type="entry name" value="Dimeric_a/b-barrel"/>
</dbReference>
<sequence>MILDERSYSIHPAHVRDYLDTYVREGMALQVQHLGRLLGWFTTDTGTVNEVVHMWLYDDLADRERRRSALEADPLWWAFRAKTSPYVQSMRSRLLRPTGFSPLR</sequence>
<evidence type="ECO:0000313" key="3">
    <source>
        <dbReference type="EMBL" id="BCO28934.1"/>
    </source>
</evidence>
<dbReference type="Gene3D" id="3.30.70.100">
    <property type="match status" value="1"/>
</dbReference>
<organism evidence="3 4">
    <name type="scientific">Rhodoferax lithotrophicus</name>
    <dbReference type="NCBI Taxonomy" id="2798804"/>
    <lineage>
        <taxon>Bacteria</taxon>
        <taxon>Pseudomonadati</taxon>
        <taxon>Pseudomonadota</taxon>
        <taxon>Betaproteobacteria</taxon>
        <taxon>Burkholderiales</taxon>
        <taxon>Comamonadaceae</taxon>
        <taxon>Rhodoferax</taxon>
    </lineage>
</organism>
<dbReference type="InterPro" id="IPR012577">
    <property type="entry name" value="NIPSNAP"/>
</dbReference>
<accession>A0ABN6DAC7</accession>
<evidence type="ECO:0000313" key="4">
    <source>
        <dbReference type="Proteomes" id="UP000824366"/>
    </source>
</evidence>
<dbReference type="Pfam" id="PF07978">
    <property type="entry name" value="NIPSNAP"/>
    <property type="match status" value="1"/>
</dbReference>
<dbReference type="Proteomes" id="UP000824366">
    <property type="component" value="Chromosome"/>
</dbReference>
<comment type="similarity">
    <text evidence="1">Belongs to the NipSnap family.</text>
</comment>
<dbReference type="RefSeq" id="WP_223904839.1">
    <property type="nucleotide sequence ID" value="NZ_AP024238.1"/>
</dbReference>
<keyword evidence="4" id="KW-1185">Reference proteome</keyword>
<dbReference type="PANTHER" id="PTHR21017">
    <property type="entry name" value="NIPSNAP-RELATED"/>
    <property type="match status" value="1"/>
</dbReference>
<reference evidence="3 4" key="1">
    <citation type="journal article" date="2021" name="Microbiol. Spectr.">
        <title>A Single Bacterium Capable of Oxidation and Reduction of Iron at Circumneutral pH.</title>
        <authorList>
            <person name="Kato S."/>
            <person name="Ohkuma M."/>
        </authorList>
    </citation>
    <scope>NUCLEOTIDE SEQUENCE [LARGE SCALE GENOMIC DNA]</scope>
    <source>
        <strain evidence="3 4">MIZ03</strain>
    </source>
</reference>
<gene>
    <name evidence="3" type="ORF">MIZ03_3844</name>
</gene>
<name>A0ABN6DAC7_9BURK</name>
<proteinExistence type="inferred from homology"/>
<evidence type="ECO:0000256" key="1">
    <source>
        <dbReference type="ARBA" id="ARBA00005291"/>
    </source>
</evidence>
<protein>
    <recommendedName>
        <fullName evidence="2">NIPSNAP domain-containing protein</fullName>
    </recommendedName>
</protein>
<dbReference type="EMBL" id="AP024238">
    <property type="protein sequence ID" value="BCO28934.1"/>
    <property type="molecule type" value="Genomic_DNA"/>
</dbReference>
<evidence type="ECO:0000259" key="2">
    <source>
        <dbReference type="Pfam" id="PF07978"/>
    </source>
</evidence>
<feature type="domain" description="NIPSNAP" evidence="2">
    <location>
        <begin position="5"/>
        <end position="102"/>
    </location>
</feature>
<dbReference type="InterPro" id="IPR051557">
    <property type="entry name" value="NipSnap_domain"/>
</dbReference>
<dbReference type="SUPFAM" id="SSF54909">
    <property type="entry name" value="Dimeric alpha+beta barrel"/>
    <property type="match status" value="1"/>
</dbReference>
<dbReference type="PANTHER" id="PTHR21017:SF17">
    <property type="entry name" value="PROTEIN NIPSNAP"/>
    <property type="match status" value="1"/>
</dbReference>